<dbReference type="SUPFAM" id="SSF55681">
    <property type="entry name" value="Class II aaRS and biotin synthetases"/>
    <property type="match status" value="1"/>
</dbReference>
<evidence type="ECO:0000259" key="4">
    <source>
        <dbReference type="Pfam" id="PF00152"/>
    </source>
</evidence>
<evidence type="ECO:0000313" key="5">
    <source>
        <dbReference type="EMBL" id="EQD57998.1"/>
    </source>
</evidence>
<feature type="domain" description="Aminoacyl-tRNA synthetase class II (D/K/N)" evidence="4">
    <location>
        <begin position="5"/>
        <end position="93"/>
    </location>
</feature>
<comment type="caution">
    <text evidence="5">The sequence shown here is derived from an EMBL/GenBank/DDBJ whole genome shotgun (WGS) entry which is preliminary data.</text>
</comment>
<accession>T1ANC8</accession>
<keyword evidence="1" id="KW-0436">Ligase</keyword>
<evidence type="ECO:0000256" key="3">
    <source>
        <dbReference type="ARBA" id="ARBA00022840"/>
    </source>
</evidence>
<dbReference type="GO" id="GO:0000049">
    <property type="term" value="F:tRNA binding"/>
    <property type="evidence" value="ECO:0007669"/>
    <property type="project" value="TreeGrafter"/>
</dbReference>
<proteinExistence type="predicted"/>
<dbReference type="GO" id="GO:0006430">
    <property type="term" value="P:lysyl-tRNA aminoacylation"/>
    <property type="evidence" value="ECO:0007669"/>
    <property type="project" value="TreeGrafter"/>
</dbReference>
<dbReference type="PANTHER" id="PTHR42918:SF6">
    <property type="entry name" value="ELONGATION FACTOR P--(R)-BETA-LYSINE LIGASE"/>
    <property type="match status" value="1"/>
</dbReference>
<dbReference type="InterPro" id="IPR045864">
    <property type="entry name" value="aa-tRNA-synth_II/BPL/LPL"/>
</dbReference>
<dbReference type="AlphaFoldDB" id="T1ANC8"/>
<dbReference type="GO" id="GO:0004824">
    <property type="term" value="F:lysine-tRNA ligase activity"/>
    <property type="evidence" value="ECO:0007669"/>
    <property type="project" value="TreeGrafter"/>
</dbReference>
<organism evidence="5">
    <name type="scientific">mine drainage metagenome</name>
    <dbReference type="NCBI Taxonomy" id="410659"/>
    <lineage>
        <taxon>unclassified sequences</taxon>
        <taxon>metagenomes</taxon>
        <taxon>ecological metagenomes</taxon>
    </lineage>
</organism>
<dbReference type="Pfam" id="PF00152">
    <property type="entry name" value="tRNA-synt_2"/>
    <property type="match status" value="1"/>
</dbReference>
<dbReference type="InterPro" id="IPR004364">
    <property type="entry name" value="Aa-tRNA-synt_II"/>
</dbReference>
<keyword evidence="2" id="KW-0547">Nucleotide-binding</keyword>
<dbReference type="GO" id="GO:0005524">
    <property type="term" value="F:ATP binding"/>
    <property type="evidence" value="ECO:0007669"/>
    <property type="project" value="InterPro"/>
</dbReference>
<dbReference type="GO" id="GO:0005829">
    <property type="term" value="C:cytosol"/>
    <property type="evidence" value="ECO:0007669"/>
    <property type="project" value="TreeGrafter"/>
</dbReference>
<dbReference type="Gene3D" id="3.30.930.10">
    <property type="entry name" value="Bira Bifunctional Protein, Domain 2"/>
    <property type="match status" value="1"/>
</dbReference>
<reference evidence="5" key="2">
    <citation type="journal article" date="2014" name="ISME J.">
        <title>Microbial stratification in low pH oxic and suboxic macroscopic growths along an acid mine drainage.</title>
        <authorList>
            <person name="Mendez-Garcia C."/>
            <person name="Mesa V."/>
            <person name="Sprenger R.R."/>
            <person name="Richter M."/>
            <person name="Diez M.S."/>
            <person name="Solano J."/>
            <person name="Bargiela R."/>
            <person name="Golyshina O.V."/>
            <person name="Manteca A."/>
            <person name="Ramos J.L."/>
            <person name="Gallego J.R."/>
            <person name="Llorente I."/>
            <person name="Martins Dos Santos V.A."/>
            <person name="Jensen O.N."/>
            <person name="Pelaez A.I."/>
            <person name="Sanchez J."/>
            <person name="Ferrer M."/>
        </authorList>
    </citation>
    <scope>NUCLEOTIDE SEQUENCE</scope>
</reference>
<protein>
    <submittedName>
        <fullName evidence="5">Lysyl-tRNA synthetase</fullName>
    </submittedName>
</protein>
<reference evidence="5" key="1">
    <citation type="submission" date="2013-08" db="EMBL/GenBank/DDBJ databases">
        <authorList>
            <person name="Mendez C."/>
            <person name="Richter M."/>
            <person name="Ferrer M."/>
            <person name="Sanchez J."/>
        </authorList>
    </citation>
    <scope>NUCLEOTIDE SEQUENCE</scope>
</reference>
<dbReference type="EMBL" id="AUZX01007849">
    <property type="protein sequence ID" value="EQD57998.1"/>
    <property type="molecule type" value="Genomic_DNA"/>
</dbReference>
<gene>
    <name evidence="5" type="ORF">B1A_11011</name>
</gene>
<evidence type="ECO:0000256" key="2">
    <source>
        <dbReference type="ARBA" id="ARBA00022741"/>
    </source>
</evidence>
<name>T1ANC8_9ZZZZ</name>
<keyword evidence="3" id="KW-0067">ATP-binding</keyword>
<sequence length="97" mass="10390">GDPPLAARFEVYLGSVELANGYHELNDAREQRRRFIADNHRRQARGQARLPMDENLLAVLDALPDCAGVALGVDRLLLVLAGGDAIAGVLAVPFADA</sequence>
<dbReference type="PANTHER" id="PTHR42918">
    <property type="entry name" value="LYSYL-TRNA SYNTHETASE"/>
    <property type="match status" value="1"/>
</dbReference>
<evidence type="ECO:0000256" key="1">
    <source>
        <dbReference type="ARBA" id="ARBA00022598"/>
    </source>
</evidence>
<feature type="non-terminal residue" evidence="5">
    <location>
        <position position="1"/>
    </location>
</feature>
<keyword evidence="5" id="KW-0030">Aminoacyl-tRNA synthetase</keyword>